<comment type="similarity">
    <text evidence="8 9">Belongs to the TRAP transporter small permease family.</text>
</comment>
<comment type="subunit">
    <text evidence="9">The complex comprises the extracytoplasmic solute receptor protein and the two transmembrane proteins.</text>
</comment>
<evidence type="ECO:0000256" key="3">
    <source>
        <dbReference type="ARBA" id="ARBA00022475"/>
    </source>
</evidence>
<dbReference type="EMBL" id="PRLP01000032">
    <property type="protein sequence ID" value="PPC77499.1"/>
    <property type="molecule type" value="Genomic_DNA"/>
</dbReference>
<dbReference type="OrthoDB" id="8559033at2"/>
<comment type="subcellular location">
    <subcellularLocation>
        <location evidence="1 9">Cell inner membrane</location>
        <topology evidence="1 9">Multi-pass membrane protein</topology>
    </subcellularLocation>
</comment>
<reference evidence="11 12" key="1">
    <citation type="submission" date="2018-02" db="EMBL/GenBank/DDBJ databases">
        <title>novel marine gammaproteobacteria from coastal saline agro ecosystem.</title>
        <authorList>
            <person name="Krishnan R."/>
            <person name="Ramesh Kumar N."/>
        </authorList>
    </citation>
    <scope>NUCLEOTIDE SEQUENCE [LARGE SCALE GENOMIC DNA]</scope>
    <source>
        <strain evidence="11 12">228</strain>
    </source>
</reference>
<evidence type="ECO:0000256" key="6">
    <source>
        <dbReference type="ARBA" id="ARBA00022989"/>
    </source>
</evidence>
<evidence type="ECO:0000313" key="11">
    <source>
        <dbReference type="EMBL" id="PPC77499.1"/>
    </source>
</evidence>
<evidence type="ECO:0000256" key="7">
    <source>
        <dbReference type="ARBA" id="ARBA00023136"/>
    </source>
</evidence>
<dbReference type="Pfam" id="PF04290">
    <property type="entry name" value="DctQ"/>
    <property type="match status" value="1"/>
</dbReference>
<dbReference type="AlphaFoldDB" id="A0A2S5KSJ7"/>
<feature type="transmembrane region" description="Helical" evidence="9">
    <location>
        <begin position="135"/>
        <end position="154"/>
    </location>
</feature>
<keyword evidence="7 9" id="KW-0472">Membrane</keyword>
<sequence length="191" mass="21672">MLYSLLRNWCLGVEALVVWVGRLTSLAVPLLAFVVAFEVVARYIFNHPTIWAYDVSLFIFGYIGALCGAFAQQRKAHINVDILYLSVSQRWKNLFNLLSYLLGGFFLVIIFQLAFGKAEEAIEFDYRRQSEWAPSMIHFWIMIDVASALFLLQLSADFLQNLWQLFTGKPLLDKYELDDAADAASEGGKGA</sequence>
<evidence type="ECO:0000256" key="1">
    <source>
        <dbReference type="ARBA" id="ARBA00004429"/>
    </source>
</evidence>
<evidence type="ECO:0000259" key="10">
    <source>
        <dbReference type="Pfam" id="PF04290"/>
    </source>
</evidence>
<keyword evidence="5 9" id="KW-0812">Transmembrane</keyword>
<evidence type="ECO:0000256" key="9">
    <source>
        <dbReference type="RuleBase" id="RU369079"/>
    </source>
</evidence>
<protein>
    <recommendedName>
        <fullName evidence="9">TRAP transporter small permease protein</fullName>
    </recommendedName>
</protein>
<keyword evidence="6 9" id="KW-1133">Transmembrane helix</keyword>
<dbReference type="PANTHER" id="PTHR35011">
    <property type="entry name" value="2,3-DIKETO-L-GULONATE TRAP TRANSPORTER SMALL PERMEASE PROTEIN YIAM"/>
    <property type="match status" value="1"/>
</dbReference>
<dbReference type="InterPro" id="IPR007387">
    <property type="entry name" value="TRAP_DctQ"/>
</dbReference>
<evidence type="ECO:0000313" key="12">
    <source>
        <dbReference type="Proteomes" id="UP000238196"/>
    </source>
</evidence>
<comment type="function">
    <text evidence="9">Part of the tripartite ATP-independent periplasmic (TRAP) transport system.</text>
</comment>
<evidence type="ECO:0000256" key="4">
    <source>
        <dbReference type="ARBA" id="ARBA00022519"/>
    </source>
</evidence>
<evidence type="ECO:0000256" key="2">
    <source>
        <dbReference type="ARBA" id="ARBA00022448"/>
    </source>
</evidence>
<evidence type="ECO:0000256" key="5">
    <source>
        <dbReference type="ARBA" id="ARBA00022692"/>
    </source>
</evidence>
<evidence type="ECO:0000256" key="8">
    <source>
        <dbReference type="ARBA" id="ARBA00038436"/>
    </source>
</evidence>
<dbReference type="Proteomes" id="UP000238196">
    <property type="component" value="Unassembled WGS sequence"/>
</dbReference>
<dbReference type="InterPro" id="IPR055348">
    <property type="entry name" value="DctQ"/>
</dbReference>
<keyword evidence="4 9" id="KW-0997">Cell inner membrane</keyword>
<keyword evidence="2 9" id="KW-0813">Transport</keyword>
<dbReference type="GO" id="GO:0022857">
    <property type="term" value="F:transmembrane transporter activity"/>
    <property type="evidence" value="ECO:0007669"/>
    <property type="project" value="UniProtKB-UniRule"/>
</dbReference>
<gene>
    <name evidence="11" type="ORF">C4K68_09865</name>
</gene>
<dbReference type="GO" id="GO:0005886">
    <property type="term" value="C:plasma membrane"/>
    <property type="evidence" value="ECO:0007669"/>
    <property type="project" value="UniProtKB-SubCell"/>
</dbReference>
<feature type="transmembrane region" description="Helical" evidence="9">
    <location>
        <begin position="51"/>
        <end position="72"/>
    </location>
</feature>
<proteinExistence type="inferred from homology"/>
<feature type="transmembrane region" description="Helical" evidence="9">
    <location>
        <begin position="93"/>
        <end position="115"/>
    </location>
</feature>
<accession>A0A2S5KSJ7</accession>
<comment type="caution">
    <text evidence="11">The sequence shown here is derived from an EMBL/GenBank/DDBJ whole genome shotgun (WGS) entry which is preliminary data.</text>
</comment>
<organism evidence="11 12">
    <name type="scientific">Proteobacteria bacterium 228</name>
    <dbReference type="NCBI Taxonomy" id="2083153"/>
    <lineage>
        <taxon>Bacteria</taxon>
        <taxon>Pseudomonadati</taxon>
        <taxon>Pseudomonadota</taxon>
    </lineage>
</organism>
<keyword evidence="3" id="KW-1003">Cell membrane</keyword>
<feature type="transmembrane region" description="Helical" evidence="9">
    <location>
        <begin position="26"/>
        <end position="45"/>
    </location>
</feature>
<name>A0A2S5KSJ7_9PROT</name>
<feature type="domain" description="Tripartite ATP-independent periplasmic transporters DctQ component" evidence="10">
    <location>
        <begin position="32"/>
        <end position="161"/>
    </location>
</feature>